<feature type="domain" description="GST N-terminal" evidence="6">
    <location>
        <begin position="64"/>
        <end position="143"/>
    </location>
</feature>
<dbReference type="InterPro" id="IPR036249">
    <property type="entry name" value="Thioredoxin-like_sf"/>
</dbReference>
<dbReference type="InterPro" id="IPR045074">
    <property type="entry name" value="GST_C_Tau"/>
</dbReference>
<dbReference type="SFLD" id="SFLDG01152">
    <property type="entry name" value="Main.3:_Omega-_and_Tau-like"/>
    <property type="match status" value="1"/>
</dbReference>
<dbReference type="PANTHER" id="PTHR11260:SF685">
    <property type="entry name" value="GLUTATHIONE TRANSFERASE"/>
    <property type="match status" value="1"/>
</dbReference>
<dbReference type="InterPro" id="IPR010987">
    <property type="entry name" value="Glutathione-S-Trfase_C-like"/>
</dbReference>
<dbReference type="InterPro" id="IPR045073">
    <property type="entry name" value="Omega/Tau-like"/>
</dbReference>
<dbReference type="FunFam" id="1.20.1050.10:FF:000016">
    <property type="entry name" value="Glutathione S-transferase U9"/>
    <property type="match status" value="1"/>
</dbReference>
<dbReference type="CDD" id="cd03185">
    <property type="entry name" value="GST_C_Tau"/>
    <property type="match status" value="1"/>
</dbReference>
<dbReference type="AlphaFoldDB" id="A0AAV1CDU9"/>
<evidence type="ECO:0000256" key="1">
    <source>
        <dbReference type="ARBA" id="ARBA00012452"/>
    </source>
</evidence>
<dbReference type="SUPFAM" id="SSF52833">
    <property type="entry name" value="Thioredoxin-like"/>
    <property type="match status" value="1"/>
</dbReference>
<organism evidence="8 9">
    <name type="scientific">Oldenlandia corymbosa var. corymbosa</name>
    <dbReference type="NCBI Taxonomy" id="529605"/>
    <lineage>
        <taxon>Eukaryota</taxon>
        <taxon>Viridiplantae</taxon>
        <taxon>Streptophyta</taxon>
        <taxon>Embryophyta</taxon>
        <taxon>Tracheophyta</taxon>
        <taxon>Spermatophyta</taxon>
        <taxon>Magnoliopsida</taxon>
        <taxon>eudicotyledons</taxon>
        <taxon>Gunneridae</taxon>
        <taxon>Pentapetalae</taxon>
        <taxon>asterids</taxon>
        <taxon>lamiids</taxon>
        <taxon>Gentianales</taxon>
        <taxon>Rubiaceae</taxon>
        <taxon>Rubioideae</taxon>
        <taxon>Spermacoceae</taxon>
        <taxon>Hedyotis-Oldenlandia complex</taxon>
        <taxon>Oldenlandia</taxon>
    </lineage>
</organism>
<feature type="domain" description="GST C-terminal" evidence="7">
    <location>
        <begin position="149"/>
        <end position="290"/>
    </location>
</feature>
<evidence type="ECO:0000259" key="7">
    <source>
        <dbReference type="PROSITE" id="PS50405"/>
    </source>
</evidence>
<evidence type="ECO:0000313" key="9">
    <source>
        <dbReference type="Proteomes" id="UP001161247"/>
    </source>
</evidence>
<dbReference type="GO" id="GO:0005737">
    <property type="term" value="C:cytoplasm"/>
    <property type="evidence" value="ECO:0007669"/>
    <property type="project" value="TreeGrafter"/>
</dbReference>
<dbReference type="FunFam" id="3.40.30.10:FF:000044">
    <property type="entry name" value="Glutathione S-transferase GSTU6"/>
    <property type="match status" value="1"/>
</dbReference>
<keyword evidence="2" id="KW-0216">Detoxification</keyword>
<comment type="similarity">
    <text evidence="4">Belongs to the GST superfamily. Tau family.</text>
</comment>
<dbReference type="SUPFAM" id="SSF47616">
    <property type="entry name" value="GST C-terminal domain-like"/>
    <property type="match status" value="1"/>
</dbReference>
<dbReference type="SFLD" id="SFLDS00019">
    <property type="entry name" value="Glutathione_Transferase_(cytos"/>
    <property type="match status" value="1"/>
</dbReference>
<evidence type="ECO:0000256" key="5">
    <source>
        <dbReference type="ARBA" id="ARBA00047960"/>
    </source>
</evidence>
<dbReference type="GO" id="GO:0006749">
    <property type="term" value="P:glutathione metabolic process"/>
    <property type="evidence" value="ECO:0007669"/>
    <property type="project" value="InterPro"/>
</dbReference>
<evidence type="ECO:0000259" key="6">
    <source>
        <dbReference type="PROSITE" id="PS50404"/>
    </source>
</evidence>
<dbReference type="InterPro" id="IPR040079">
    <property type="entry name" value="Glutathione_S-Trfase"/>
</dbReference>
<dbReference type="PROSITE" id="PS50404">
    <property type="entry name" value="GST_NTER"/>
    <property type="match status" value="1"/>
</dbReference>
<gene>
    <name evidence="8" type="ORF">OLC1_LOCUS4354</name>
</gene>
<dbReference type="Gene3D" id="1.20.1050.10">
    <property type="match status" value="1"/>
</dbReference>
<keyword evidence="9" id="KW-1185">Reference proteome</keyword>
<dbReference type="SFLD" id="SFLDG00358">
    <property type="entry name" value="Main_(cytGST)"/>
    <property type="match status" value="1"/>
</dbReference>
<evidence type="ECO:0000256" key="4">
    <source>
        <dbReference type="ARBA" id="ARBA00025743"/>
    </source>
</evidence>
<dbReference type="CDD" id="cd03058">
    <property type="entry name" value="GST_N_Tau"/>
    <property type="match status" value="1"/>
</dbReference>
<dbReference type="Pfam" id="PF13417">
    <property type="entry name" value="GST_N_3"/>
    <property type="match status" value="1"/>
</dbReference>
<proteinExistence type="inferred from homology"/>
<dbReference type="InterPro" id="IPR036282">
    <property type="entry name" value="Glutathione-S-Trfase_C_sf"/>
</dbReference>
<dbReference type="InterPro" id="IPR004045">
    <property type="entry name" value="Glutathione_S-Trfase_N"/>
</dbReference>
<dbReference type="Gene3D" id="3.40.30.10">
    <property type="entry name" value="Glutaredoxin"/>
    <property type="match status" value="1"/>
</dbReference>
<evidence type="ECO:0000256" key="3">
    <source>
        <dbReference type="ARBA" id="ARBA00022679"/>
    </source>
</evidence>
<keyword evidence="3" id="KW-0808">Transferase</keyword>
<evidence type="ECO:0000313" key="8">
    <source>
        <dbReference type="EMBL" id="CAI9092773.1"/>
    </source>
</evidence>
<accession>A0AAV1CDU9</accession>
<comment type="catalytic activity">
    <reaction evidence="5">
        <text>RX + glutathione = an S-substituted glutathione + a halide anion + H(+)</text>
        <dbReference type="Rhea" id="RHEA:16437"/>
        <dbReference type="ChEBI" id="CHEBI:15378"/>
        <dbReference type="ChEBI" id="CHEBI:16042"/>
        <dbReference type="ChEBI" id="CHEBI:17792"/>
        <dbReference type="ChEBI" id="CHEBI:57925"/>
        <dbReference type="ChEBI" id="CHEBI:90779"/>
        <dbReference type="EC" id="2.5.1.18"/>
    </reaction>
</comment>
<dbReference type="GO" id="GO:0004364">
    <property type="term" value="F:glutathione transferase activity"/>
    <property type="evidence" value="ECO:0007669"/>
    <property type="project" value="UniProtKB-EC"/>
</dbReference>
<dbReference type="PANTHER" id="PTHR11260">
    <property type="entry name" value="GLUTATHIONE S-TRANSFERASE, GST, SUPERFAMILY, GST DOMAIN CONTAINING"/>
    <property type="match status" value="1"/>
</dbReference>
<protein>
    <recommendedName>
        <fullName evidence="1">glutathione transferase</fullName>
        <ecNumber evidence="1">2.5.1.18</ecNumber>
    </recommendedName>
</protein>
<name>A0AAV1CDU9_OLDCO</name>
<reference evidence="8" key="1">
    <citation type="submission" date="2023-03" db="EMBL/GenBank/DDBJ databases">
        <authorList>
            <person name="Julca I."/>
        </authorList>
    </citation>
    <scope>NUCLEOTIDE SEQUENCE</scope>
</reference>
<dbReference type="Pfam" id="PF13410">
    <property type="entry name" value="GST_C_2"/>
    <property type="match status" value="1"/>
</dbReference>
<dbReference type="PROSITE" id="PS50405">
    <property type="entry name" value="GST_CTER"/>
    <property type="match status" value="1"/>
</dbReference>
<evidence type="ECO:0000256" key="2">
    <source>
        <dbReference type="ARBA" id="ARBA00022575"/>
    </source>
</evidence>
<sequence length="295" mass="33216">MYGTNMRVYSFVRSTTLKTYGSDLPFIKNKKELLYSVIVQNFRLISFSSHFQPILTTMAAASTDDIKLIGVRASPYVNRVQFALNLKSINYELLVENLADKSEFLLKSNPIHKKVPVLIHGDKPICESLAIVEYIDEAFPEGPSILPSDPYDRATARFWAAYIDEKWFPMVLRWLTDSKEEEFKRAPVLEKLTEGVILMEDALVKSSYNNGKGFFGGNSPGYLDIVLGCHLAWLKVVEIDSSTKLLDETKAPALAEWAERIKSHEAVKGTLPTTEELFNLLRKSQQAQAASKASN</sequence>
<dbReference type="EMBL" id="OX459119">
    <property type="protein sequence ID" value="CAI9092773.1"/>
    <property type="molecule type" value="Genomic_DNA"/>
</dbReference>
<dbReference type="EC" id="2.5.1.18" evidence="1"/>
<dbReference type="Proteomes" id="UP001161247">
    <property type="component" value="Chromosome 2"/>
</dbReference>
<dbReference type="GO" id="GO:0009407">
    <property type="term" value="P:toxin catabolic process"/>
    <property type="evidence" value="ECO:0007669"/>
    <property type="project" value="UniProtKB-ARBA"/>
</dbReference>